<keyword evidence="2" id="KW-1185">Reference proteome</keyword>
<dbReference type="KEGG" id="lgi:LOTGIDRAFT_234483"/>
<protein>
    <submittedName>
        <fullName evidence="1">Uncharacterized protein</fullName>
    </submittedName>
</protein>
<name>V4BIZ1_LOTGI</name>
<dbReference type="RefSeq" id="XP_009060737.1">
    <property type="nucleotide sequence ID" value="XM_009062489.1"/>
</dbReference>
<sequence length="148" mass="16960">MVDKRAVDILKDNVKFVQEDLMFTMDLHSAGLDELVKSKMSTHIINKTQLIFLEKGNDKAGFKHLWKGHKDDYAKLCGVKSESEVLKYIQRIVGMGHYATYGYELGNGFVVVYQIHEKLFLRVAIGFNGFIVSAYPSTNKDKEDKMDY</sequence>
<accession>V4BIZ1</accession>
<dbReference type="HOGENOM" id="CLU_1760857_0_0_1"/>
<organism evidence="1 2">
    <name type="scientific">Lottia gigantea</name>
    <name type="common">Giant owl limpet</name>
    <dbReference type="NCBI Taxonomy" id="225164"/>
    <lineage>
        <taxon>Eukaryota</taxon>
        <taxon>Metazoa</taxon>
        <taxon>Spiralia</taxon>
        <taxon>Lophotrochozoa</taxon>
        <taxon>Mollusca</taxon>
        <taxon>Gastropoda</taxon>
        <taxon>Patellogastropoda</taxon>
        <taxon>Lottioidea</taxon>
        <taxon>Lottiidae</taxon>
        <taxon>Lottia</taxon>
    </lineage>
</organism>
<evidence type="ECO:0000313" key="2">
    <source>
        <dbReference type="Proteomes" id="UP000030746"/>
    </source>
</evidence>
<dbReference type="EMBL" id="KB202656">
    <property type="protein sequence ID" value="ESO88689.1"/>
    <property type="molecule type" value="Genomic_DNA"/>
</dbReference>
<evidence type="ECO:0000313" key="1">
    <source>
        <dbReference type="EMBL" id="ESO88689.1"/>
    </source>
</evidence>
<dbReference type="Proteomes" id="UP000030746">
    <property type="component" value="Unassembled WGS sequence"/>
</dbReference>
<gene>
    <name evidence="1" type="ORF">LOTGIDRAFT_234483</name>
</gene>
<proteinExistence type="predicted"/>
<reference evidence="1 2" key="1">
    <citation type="journal article" date="2013" name="Nature">
        <title>Insights into bilaterian evolution from three spiralian genomes.</title>
        <authorList>
            <person name="Simakov O."/>
            <person name="Marletaz F."/>
            <person name="Cho S.J."/>
            <person name="Edsinger-Gonzales E."/>
            <person name="Havlak P."/>
            <person name="Hellsten U."/>
            <person name="Kuo D.H."/>
            <person name="Larsson T."/>
            <person name="Lv J."/>
            <person name="Arendt D."/>
            <person name="Savage R."/>
            <person name="Osoegawa K."/>
            <person name="de Jong P."/>
            <person name="Grimwood J."/>
            <person name="Chapman J.A."/>
            <person name="Shapiro H."/>
            <person name="Aerts A."/>
            <person name="Otillar R.P."/>
            <person name="Terry A.Y."/>
            <person name="Boore J.L."/>
            <person name="Grigoriev I.V."/>
            <person name="Lindberg D.R."/>
            <person name="Seaver E.C."/>
            <person name="Weisblat D.A."/>
            <person name="Putnam N.H."/>
            <person name="Rokhsar D.S."/>
        </authorList>
    </citation>
    <scope>NUCLEOTIDE SEQUENCE [LARGE SCALE GENOMIC DNA]</scope>
</reference>
<dbReference type="CTD" id="20249552"/>
<dbReference type="GeneID" id="20249552"/>
<dbReference type="AlphaFoldDB" id="V4BIZ1"/>